<keyword evidence="4" id="KW-0949">S-adenosyl-L-methionine</keyword>
<dbReference type="Proteomes" id="UP000238350">
    <property type="component" value="Unassembled WGS sequence"/>
</dbReference>
<keyword evidence="2 7" id="KW-0489">Methyltransferase</keyword>
<dbReference type="CDD" id="cd02440">
    <property type="entry name" value="AdoMet_MTases"/>
    <property type="match status" value="1"/>
</dbReference>
<evidence type="ECO:0000313" key="8">
    <source>
        <dbReference type="Proteomes" id="UP000238350"/>
    </source>
</evidence>
<proteinExistence type="predicted"/>
<accession>A0A2T0FHG0</accession>
<dbReference type="Pfam" id="PF05175">
    <property type="entry name" value="MTS"/>
    <property type="match status" value="1"/>
</dbReference>
<dbReference type="NCBIfam" id="TIGR00536">
    <property type="entry name" value="hemK_fam"/>
    <property type="match status" value="1"/>
</dbReference>
<dbReference type="EMBL" id="NDIQ01000021">
    <property type="protein sequence ID" value="PRT54438.1"/>
    <property type="molecule type" value="Genomic_DNA"/>
</dbReference>
<evidence type="ECO:0000259" key="6">
    <source>
        <dbReference type="Pfam" id="PF05175"/>
    </source>
</evidence>
<evidence type="ECO:0000256" key="4">
    <source>
        <dbReference type="ARBA" id="ARBA00022691"/>
    </source>
</evidence>
<dbReference type="SUPFAM" id="SSF53335">
    <property type="entry name" value="S-adenosyl-L-methionine-dependent methyltransferases"/>
    <property type="match status" value="1"/>
</dbReference>
<dbReference type="PANTHER" id="PTHR18895:SF74">
    <property type="entry name" value="MTRF1L RELEASE FACTOR GLUTAMINE METHYLTRANSFERASE"/>
    <property type="match status" value="1"/>
</dbReference>
<dbReference type="GO" id="GO:0003676">
    <property type="term" value="F:nucleic acid binding"/>
    <property type="evidence" value="ECO:0007669"/>
    <property type="project" value="InterPro"/>
</dbReference>
<dbReference type="PROSITE" id="PS00092">
    <property type="entry name" value="N6_MTASE"/>
    <property type="match status" value="1"/>
</dbReference>
<dbReference type="OrthoDB" id="269872at2759"/>
<evidence type="ECO:0000256" key="3">
    <source>
        <dbReference type="ARBA" id="ARBA00022679"/>
    </source>
</evidence>
<dbReference type="InterPro" id="IPR050320">
    <property type="entry name" value="N5-glutamine_MTase"/>
</dbReference>
<dbReference type="InterPro" id="IPR029063">
    <property type="entry name" value="SAM-dependent_MTases_sf"/>
</dbReference>
<dbReference type="GO" id="GO:0102559">
    <property type="term" value="F:peptide chain release factor N(5)-glutamine methyltransferase activity"/>
    <property type="evidence" value="ECO:0007669"/>
    <property type="project" value="UniProtKB-EC"/>
</dbReference>
<dbReference type="InterPro" id="IPR004556">
    <property type="entry name" value="HemK-like"/>
</dbReference>
<dbReference type="AlphaFoldDB" id="A0A2T0FHG0"/>
<dbReference type="EC" id="2.1.1.297" evidence="1"/>
<dbReference type="GO" id="GO:0032259">
    <property type="term" value="P:methylation"/>
    <property type="evidence" value="ECO:0007669"/>
    <property type="project" value="UniProtKB-KW"/>
</dbReference>
<dbReference type="InterPro" id="IPR002052">
    <property type="entry name" value="DNA_methylase_N6_adenine_CS"/>
</dbReference>
<evidence type="ECO:0000256" key="1">
    <source>
        <dbReference type="ARBA" id="ARBA00012771"/>
    </source>
</evidence>
<comment type="catalytic activity">
    <reaction evidence="5">
        <text>L-glutaminyl-[peptide chain release factor] + S-adenosyl-L-methionine = N(5)-methyl-L-glutaminyl-[peptide chain release factor] + S-adenosyl-L-homocysteine + H(+)</text>
        <dbReference type="Rhea" id="RHEA:42896"/>
        <dbReference type="Rhea" id="RHEA-COMP:10271"/>
        <dbReference type="Rhea" id="RHEA-COMP:10272"/>
        <dbReference type="ChEBI" id="CHEBI:15378"/>
        <dbReference type="ChEBI" id="CHEBI:30011"/>
        <dbReference type="ChEBI" id="CHEBI:57856"/>
        <dbReference type="ChEBI" id="CHEBI:59789"/>
        <dbReference type="ChEBI" id="CHEBI:61891"/>
        <dbReference type="EC" id="2.1.1.297"/>
    </reaction>
</comment>
<sequence length="273" mass="30732">MRIKPSDLWKVRDRRIRSLLPALRSTDAAARELRWISAEIQGPPGKITQICKLRGQGVPLQYLLGTQPFGPLEILCRRKVLIPRWETEEWVMELAPTLAAHTSFVDVCTGTGCIAFLLEKLTTIRGTACDISPHSERVFQLNKTHLGLQSTFFRHDLYNPLSVKADLVVANPPYIPNLTDADFSVSMYEPRLALVGDLPVYEALIDRVIEAQAKNAVFEVGSGHQIEFCCNKFRKLGWEAQGRLDGAGNPRTVWAKHPDSVLDWTTVKLPLYE</sequence>
<keyword evidence="3 7" id="KW-0808">Transferase</keyword>
<dbReference type="STRING" id="45607.A0A2T0FHG0"/>
<evidence type="ECO:0000256" key="2">
    <source>
        <dbReference type="ARBA" id="ARBA00022603"/>
    </source>
</evidence>
<feature type="domain" description="Methyltransferase small" evidence="6">
    <location>
        <begin position="96"/>
        <end position="175"/>
    </location>
</feature>
<dbReference type="RefSeq" id="XP_024664383.1">
    <property type="nucleotide sequence ID" value="XM_024808615.1"/>
</dbReference>
<gene>
    <name evidence="7" type="ORF">B9G98_02058</name>
</gene>
<dbReference type="PANTHER" id="PTHR18895">
    <property type="entry name" value="HEMK METHYLTRANSFERASE"/>
    <property type="match status" value="1"/>
</dbReference>
<dbReference type="InterPro" id="IPR007848">
    <property type="entry name" value="Small_mtfrase_dom"/>
</dbReference>
<dbReference type="GeneID" id="36515806"/>
<dbReference type="GO" id="GO:0005739">
    <property type="term" value="C:mitochondrion"/>
    <property type="evidence" value="ECO:0007669"/>
    <property type="project" value="TreeGrafter"/>
</dbReference>
<reference evidence="7 8" key="1">
    <citation type="submission" date="2017-04" db="EMBL/GenBank/DDBJ databases">
        <title>Genome sequencing of [Candida] sorbophila.</title>
        <authorList>
            <person name="Ahn J.O."/>
        </authorList>
    </citation>
    <scope>NUCLEOTIDE SEQUENCE [LARGE SCALE GENOMIC DNA]</scope>
    <source>
        <strain evidence="7 8">DS02</strain>
    </source>
</reference>
<keyword evidence="8" id="KW-1185">Reference proteome</keyword>
<dbReference type="Gene3D" id="3.40.50.150">
    <property type="entry name" value="Vaccinia Virus protein VP39"/>
    <property type="match status" value="1"/>
</dbReference>
<evidence type="ECO:0000313" key="7">
    <source>
        <dbReference type="EMBL" id="PRT54438.1"/>
    </source>
</evidence>
<evidence type="ECO:0000256" key="5">
    <source>
        <dbReference type="ARBA" id="ARBA00048391"/>
    </source>
</evidence>
<organism evidence="7 8">
    <name type="scientific">Wickerhamiella sorbophila</name>
    <dbReference type="NCBI Taxonomy" id="45607"/>
    <lineage>
        <taxon>Eukaryota</taxon>
        <taxon>Fungi</taxon>
        <taxon>Dikarya</taxon>
        <taxon>Ascomycota</taxon>
        <taxon>Saccharomycotina</taxon>
        <taxon>Dipodascomycetes</taxon>
        <taxon>Dipodascales</taxon>
        <taxon>Trichomonascaceae</taxon>
        <taxon>Wickerhamiella</taxon>
    </lineage>
</organism>
<comment type="caution">
    <text evidence="7">The sequence shown here is derived from an EMBL/GenBank/DDBJ whole genome shotgun (WGS) entry which is preliminary data.</text>
</comment>
<protein>
    <recommendedName>
        <fullName evidence="1">peptide chain release factor N(5)-glutamine methyltransferase</fullName>
        <ecNumber evidence="1">2.1.1.297</ecNumber>
    </recommendedName>
</protein>
<name>A0A2T0FHG0_9ASCO</name>